<dbReference type="AlphaFoldDB" id="A0ABD1XPW1"/>
<organism evidence="2 3">
    <name type="scientific">Riccia fluitans</name>
    <dbReference type="NCBI Taxonomy" id="41844"/>
    <lineage>
        <taxon>Eukaryota</taxon>
        <taxon>Viridiplantae</taxon>
        <taxon>Streptophyta</taxon>
        <taxon>Embryophyta</taxon>
        <taxon>Marchantiophyta</taxon>
        <taxon>Marchantiopsida</taxon>
        <taxon>Marchantiidae</taxon>
        <taxon>Marchantiales</taxon>
        <taxon>Ricciaceae</taxon>
        <taxon>Riccia</taxon>
    </lineage>
</organism>
<proteinExistence type="predicted"/>
<accession>A0ABD1XPW1</accession>
<evidence type="ECO:0000256" key="1">
    <source>
        <dbReference type="SAM" id="MobiDB-lite"/>
    </source>
</evidence>
<feature type="region of interest" description="Disordered" evidence="1">
    <location>
        <begin position="1"/>
        <end position="66"/>
    </location>
</feature>
<feature type="compositionally biased region" description="Basic residues" evidence="1">
    <location>
        <begin position="56"/>
        <end position="66"/>
    </location>
</feature>
<keyword evidence="3" id="KW-1185">Reference proteome</keyword>
<reference evidence="2 3" key="1">
    <citation type="submission" date="2024-09" db="EMBL/GenBank/DDBJ databases">
        <title>Chromosome-scale assembly of Riccia fluitans.</title>
        <authorList>
            <person name="Paukszto L."/>
            <person name="Sawicki J."/>
            <person name="Karawczyk K."/>
            <person name="Piernik-Szablinska J."/>
            <person name="Szczecinska M."/>
            <person name="Mazdziarz M."/>
        </authorList>
    </citation>
    <scope>NUCLEOTIDE SEQUENCE [LARGE SCALE GENOMIC DNA]</scope>
    <source>
        <strain evidence="2">Rf_01</strain>
        <tissue evidence="2">Aerial parts of the thallus</tissue>
    </source>
</reference>
<evidence type="ECO:0000313" key="3">
    <source>
        <dbReference type="Proteomes" id="UP001605036"/>
    </source>
</evidence>
<name>A0ABD1XPW1_9MARC</name>
<evidence type="ECO:0000313" key="2">
    <source>
        <dbReference type="EMBL" id="KAL2610985.1"/>
    </source>
</evidence>
<sequence>MGQTGKRDKREAVAFAEKQRNDDDRSTKEAAIEKKRDNKRLQREADKIVANGVNSSKRRKVRRRGGSGRIISALQGFGKHLAGRSRMMTKNTKNSRAEAPFSYWSAPCKI</sequence>
<feature type="compositionally biased region" description="Basic and acidic residues" evidence="1">
    <location>
        <begin position="1"/>
        <end position="47"/>
    </location>
</feature>
<gene>
    <name evidence="2" type="ORF">R1flu_022677</name>
</gene>
<comment type="caution">
    <text evidence="2">The sequence shown here is derived from an EMBL/GenBank/DDBJ whole genome shotgun (WGS) entry which is preliminary data.</text>
</comment>
<dbReference type="Proteomes" id="UP001605036">
    <property type="component" value="Unassembled WGS sequence"/>
</dbReference>
<dbReference type="EMBL" id="JBHFFA010000007">
    <property type="protein sequence ID" value="KAL2610985.1"/>
    <property type="molecule type" value="Genomic_DNA"/>
</dbReference>
<protein>
    <submittedName>
        <fullName evidence="2">Uncharacterized protein</fullName>
    </submittedName>
</protein>